<comment type="caution">
    <text evidence="5">The sequence shown here is derived from an EMBL/GenBank/DDBJ whole genome shotgun (WGS) entry which is preliminary data.</text>
</comment>
<dbReference type="InterPro" id="IPR010334">
    <property type="entry name" value="Dcp1"/>
</dbReference>
<evidence type="ECO:0000256" key="3">
    <source>
        <dbReference type="ARBA" id="ARBA00022490"/>
    </source>
</evidence>
<comment type="subcellular location">
    <subcellularLocation>
        <location evidence="1">Cytoplasm</location>
    </subcellularLocation>
</comment>
<reference evidence="5 6" key="1">
    <citation type="submission" date="2017-10" db="EMBL/GenBank/DDBJ databases">
        <title>Development of genomic resources for the powdery mildew, Erysiphe pulchra.</title>
        <authorList>
            <person name="Wadl P.A."/>
            <person name="Mack B.M."/>
            <person name="Moore G."/>
            <person name="Beltz S.B."/>
        </authorList>
    </citation>
    <scope>NUCLEOTIDE SEQUENCE [LARGE SCALE GENOMIC DNA]</scope>
    <source>
        <strain evidence="5">Cflorida</strain>
    </source>
</reference>
<dbReference type="EMBL" id="PEDP01000030">
    <property type="protein sequence ID" value="POS88114.1"/>
    <property type="molecule type" value="Genomic_DNA"/>
</dbReference>
<dbReference type="OrthoDB" id="255837at2759"/>
<dbReference type="Proteomes" id="UP000237438">
    <property type="component" value="Unassembled WGS sequence"/>
</dbReference>
<dbReference type="Pfam" id="PF06058">
    <property type="entry name" value="DCP1"/>
    <property type="match status" value="1"/>
</dbReference>
<dbReference type="GO" id="GO:0000932">
    <property type="term" value="C:P-body"/>
    <property type="evidence" value="ECO:0007669"/>
    <property type="project" value="TreeGrafter"/>
</dbReference>
<dbReference type="GO" id="GO:0003729">
    <property type="term" value="F:mRNA binding"/>
    <property type="evidence" value="ECO:0007669"/>
    <property type="project" value="TreeGrafter"/>
</dbReference>
<dbReference type="InterPro" id="IPR011993">
    <property type="entry name" value="PH-like_dom_sf"/>
</dbReference>
<gene>
    <name evidence="5" type="ORF">EPUL_001089</name>
</gene>
<keyword evidence="4" id="KW-0507">mRNA processing</keyword>
<proteinExistence type="inferred from homology"/>
<dbReference type="GO" id="GO:0000290">
    <property type="term" value="P:deadenylation-dependent decapping of nuclear-transcribed mRNA"/>
    <property type="evidence" value="ECO:0007669"/>
    <property type="project" value="InterPro"/>
</dbReference>
<evidence type="ECO:0000256" key="4">
    <source>
        <dbReference type="ARBA" id="ARBA00022664"/>
    </source>
</evidence>
<evidence type="ECO:0000256" key="1">
    <source>
        <dbReference type="ARBA" id="ARBA00004496"/>
    </source>
</evidence>
<dbReference type="PANTHER" id="PTHR16290:SF0">
    <property type="entry name" value="DECAPPING PROTEIN 1, ISOFORM A"/>
    <property type="match status" value="1"/>
</dbReference>
<organism evidence="5 6">
    <name type="scientific">Erysiphe pulchra</name>
    <dbReference type="NCBI Taxonomy" id="225359"/>
    <lineage>
        <taxon>Eukaryota</taxon>
        <taxon>Fungi</taxon>
        <taxon>Dikarya</taxon>
        <taxon>Ascomycota</taxon>
        <taxon>Pezizomycotina</taxon>
        <taxon>Leotiomycetes</taxon>
        <taxon>Erysiphales</taxon>
        <taxon>Erysiphaceae</taxon>
        <taxon>Erysiphe</taxon>
    </lineage>
</organism>
<evidence type="ECO:0000313" key="5">
    <source>
        <dbReference type="EMBL" id="POS88114.1"/>
    </source>
</evidence>
<dbReference type="SUPFAM" id="SSF50729">
    <property type="entry name" value="PH domain-like"/>
    <property type="match status" value="1"/>
</dbReference>
<evidence type="ECO:0000256" key="2">
    <source>
        <dbReference type="ARBA" id="ARBA00008778"/>
    </source>
</evidence>
<sequence length="180" mass="20505">MDSNLSRMHAEMNFSVLKRYVPSLQNIIAIAASASIYTLTPDDSETGAEWKRADIEGTLFVCELDYGPDQHCIVVLNRKGRDNLIIQFGEIVDVEVTNEFLILRFSSNGEARILGFFIQCSRCPREEICTLIKSLWEKAKKEKVNSRALNIDDQSKIIETKSEFKPIGRKLSLSELFGRR</sequence>
<name>A0A2S4Q1E5_9PEZI</name>
<comment type="similarity">
    <text evidence="2">Belongs to the DCP1 family.</text>
</comment>
<keyword evidence="6" id="KW-1185">Reference proteome</keyword>
<dbReference type="AlphaFoldDB" id="A0A2S4Q1E5"/>
<accession>A0A2S4Q1E5</accession>
<dbReference type="GO" id="GO:0008047">
    <property type="term" value="F:enzyme activator activity"/>
    <property type="evidence" value="ECO:0007669"/>
    <property type="project" value="InterPro"/>
</dbReference>
<dbReference type="GO" id="GO:0031087">
    <property type="term" value="P:deadenylation-independent decapping of nuclear-transcribed mRNA"/>
    <property type="evidence" value="ECO:0007669"/>
    <property type="project" value="TreeGrafter"/>
</dbReference>
<dbReference type="Gene3D" id="2.30.29.30">
    <property type="entry name" value="Pleckstrin-homology domain (PH domain)/Phosphotyrosine-binding domain (PTB)"/>
    <property type="match status" value="1"/>
</dbReference>
<dbReference type="GO" id="GO:0006397">
    <property type="term" value="P:mRNA processing"/>
    <property type="evidence" value="ECO:0007669"/>
    <property type="project" value="UniProtKB-KW"/>
</dbReference>
<dbReference type="STRING" id="225359.A0A2S4Q1E5"/>
<evidence type="ECO:0000313" key="6">
    <source>
        <dbReference type="Proteomes" id="UP000237438"/>
    </source>
</evidence>
<protein>
    <submittedName>
        <fullName evidence="5">Uncharacterized protein</fullName>
    </submittedName>
</protein>
<keyword evidence="3" id="KW-0963">Cytoplasm</keyword>
<dbReference type="PANTHER" id="PTHR16290">
    <property type="entry name" value="TRANSCRIPTION FACTOR SMIF DECAPPING ENZYME DCP1"/>
    <property type="match status" value="1"/>
</dbReference>